<feature type="transmembrane region" description="Helical" evidence="7">
    <location>
        <begin position="7"/>
        <end position="32"/>
    </location>
</feature>
<evidence type="ECO:0000256" key="2">
    <source>
        <dbReference type="ARBA" id="ARBA00008806"/>
    </source>
</evidence>
<proteinExistence type="inferred from homology"/>
<dbReference type="Pfam" id="PF02534">
    <property type="entry name" value="T4SS-DNA_transf"/>
    <property type="match status" value="1"/>
</dbReference>
<dbReference type="InterPro" id="IPR003688">
    <property type="entry name" value="TraG/VirD4"/>
</dbReference>
<evidence type="ECO:0000256" key="3">
    <source>
        <dbReference type="ARBA" id="ARBA00022475"/>
    </source>
</evidence>
<reference evidence="8 9" key="1">
    <citation type="submission" date="2018-08" db="EMBL/GenBank/DDBJ databases">
        <title>A genome reference for cultivated species of the human gut microbiota.</title>
        <authorList>
            <person name="Zou Y."/>
            <person name="Xue W."/>
            <person name="Luo G."/>
        </authorList>
    </citation>
    <scope>NUCLEOTIDE SEQUENCE [LARGE SCALE GENOMIC DNA]</scope>
    <source>
        <strain evidence="8 9">OF01-2LB</strain>
    </source>
</reference>
<keyword evidence="6 7" id="KW-0472">Membrane</keyword>
<dbReference type="Proteomes" id="UP000260025">
    <property type="component" value="Unassembled WGS sequence"/>
</dbReference>
<accession>A0A3E2VLS0</accession>
<name>A0A3E2VLS0_CLOIN</name>
<gene>
    <name evidence="8" type="ORF">DXA38_18985</name>
</gene>
<dbReference type="RefSeq" id="WP_117444565.1">
    <property type="nucleotide sequence ID" value="NZ_QVEV01000040.1"/>
</dbReference>
<dbReference type="InterPro" id="IPR027417">
    <property type="entry name" value="P-loop_NTPase"/>
</dbReference>
<evidence type="ECO:0000256" key="4">
    <source>
        <dbReference type="ARBA" id="ARBA00022692"/>
    </source>
</evidence>
<comment type="subcellular location">
    <subcellularLocation>
        <location evidence="1">Cell membrane</location>
        <topology evidence="1">Multi-pass membrane protein</topology>
    </subcellularLocation>
</comment>
<dbReference type="SUPFAM" id="SSF52540">
    <property type="entry name" value="P-loop containing nucleoside triphosphate hydrolases"/>
    <property type="match status" value="1"/>
</dbReference>
<dbReference type="InterPro" id="IPR051539">
    <property type="entry name" value="T4SS-coupling_protein"/>
</dbReference>
<dbReference type="GO" id="GO:0005886">
    <property type="term" value="C:plasma membrane"/>
    <property type="evidence" value="ECO:0007669"/>
    <property type="project" value="UniProtKB-SubCell"/>
</dbReference>
<evidence type="ECO:0000256" key="6">
    <source>
        <dbReference type="ARBA" id="ARBA00023136"/>
    </source>
</evidence>
<feature type="transmembrane region" description="Helical" evidence="7">
    <location>
        <begin position="52"/>
        <end position="70"/>
    </location>
</feature>
<evidence type="ECO:0000313" key="9">
    <source>
        <dbReference type="Proteomes" id="UP000260025"/>
    </source>
</evidence>
<dbReference type="Gene3D" id="3.40.50.300">
    <property type="entry name" value="P-loop containing nucleotide triphosphate hydrolases"/>
    <property type="match status" value="2"/>
</dbReference>
<dbReference type="OrthoDB" id="9766496at2"/>
<dbReference type="EMBL" id="QVEV01000040">
    <property type="protein sequence ID" value="RGC11227.1"/>
    <property type="molecule type" value="Genomic_DNA"/>
</dbReference>
<keyword evidence="3" id="KW-1003">Cell membrane</keyword>
<comment type="similarity">
    <text evidence="2">Belongs to the VirD4/TraG family.</text>
</comment>
<evidence type="ECO:0000256" key="1">
    <source>
        <dbReference type="ARBA" id="ARBA00004651"/>
    </source>
</evidence>
<organism evidence="8 9">
    <name type="scientific">Clostridium innocuum</name>
    <dbReference type="NCBI Taxonomy" id="1522"/>
    <lineage>
        <taxon>Bacteria</taxon>
        <taxon>Bacillati</taxon>
        <taxon>Bacillota</taxon>
        <taxon>Clostridia</taxon>
        <taxon>Eubacteriales</taxon>
        <taxon>Clostridiaceae</taxon>
        <taxon>Clostridium</taxon>
    </lineage>
</organism>
<dbReference type="AlphaFoldDB" id="A0A3E2VLS0"/>
<keyword evidence="5 7" id="KW-1133">Transmembrane helix</keyword>
<protein>
    <recommendedName>
        <fullName evidence="10">Type IV secretory system conjugative DNA transfer family protein</fullName>
    </recommendedName>
</protein>
<evidence type="ECO:0000256" key="7">
    <source>
        <dbReference type="SAM" id="Phobius"/>
    </source>
</evidence>
<dbReference type="PANTHER" id="PTHR37937:SF1">
    <property type="entry name" value="CONJUGATIVE TRANSFER: DNA TRANSPORT"/>
    <property type="match status" value="1"/>
</dbReference>
<evidence type="ECO:0000256" key="5">
    <source>
        <dbReference type="ARBA" id="ARBA00022989"/>
    </source>
</evidence>
<evidence type="ECO:0000313" key="8">
    <source>
        <dbReference type="EMBL" id="RGC11227.1"/>
    </source>
</evidence>
<dbReference type="CDD" id="cd01127">
    <property type="entry name" value="TrwB_TraG_TraD_VirD4"/>
    <property type="match status" value="2"/>
</dbReference>
<sequence>MIRKLIISLLGIALARILFILAAINLTNMLVFDRLEPSFDLSLLDQIPQTRAVIDILTVLIAVFILLGMFSKSTKKKLDDDKKNFTHLSSIHEAKRSLTRVQFHEADKGKSTKEDIRWVLNETSFLTKADRILNYPKLPYNALLTFFRIDDWHKLNTVRRWEIDGKPVTQRAGLPIYMPRFRKQTIFVDANDNHSILIGTTNSGKTFSVILQMIELVCMSGECAVINDPKGELYEYTAKQFEEAGYEIIKLNLVNAKASDAWAPLELSWDTWKKAYMDHQEALKEWKAEETTFTPSEKAEWLARIPEPDYSQAIEFLKDLANSLTYDPNVKDPFWNDSARDCIIGMAAFLMEEAVRNGDMTDGIINFKAIKLGLNYADVKLTKEQQKALQVRSDNILGAVLEKSRRLDDTSHMYLMDYCNAPEQTRQSIKKVLATKIDILTMNEQIMRMTSYSDFDMKALGQKKMVIYLIVHDEKKTYYPLVTIFLKQLYEVIINEARGNKGRLPIPVNVILDEFGNCPPLKDIQSMLTASRSRGVRFSLVVQDLSQLGEVYGDKVATTIQNNCSNTVYILGSQMDTLKRFSEMCGSRQIWLPSKSWYETRPVISIDRLQKLNLGEVVIHRQRKSPFIARMIPYDRCKFYRGKNMDPNEERSPKPAVRWIDMKALLSNYGDVF</sequence>
<comment type="caution">
    <text evidence="8">The sequence shown here is derived from an EMBL/GenBank/DDBJ whole genome shotgun (WGS) entry which is preliminary data.</text>
</comment>
<evidence type="ECO:0008006" key="10">
    <source>
        <dbReference type="Google" id="ProtNLM"/>
    </source>
</evidence>
<dbReference type="PANTHER" id="PTHR37937">
    <property type="entry name" value="CONJUGATIVE TRANSFER: DNA TRANSPORT"/>
    <property type="match status" value="1"/>
</dbReference>
<keyword evidence="4 7" id="KW-0812">Transmembrane</keyword>